<dbReference type="EMBL" id="BPLR01005391">
    <property type="protein sequence ID" value="GIY01942.1"/>
    <property type="molecule type" value="Genomic_DNA"/>
</dbReference>
<protein>
    <submittedName>
        <fullName evidence="1">Uncharacterized protein</fullName>
    </submittedName>
</protein>
<organism evidence="1 2">
    <name type="scientific">Caerostris extrusa</name>
    <name type="common">Bark spider</name>
    <name type="synonym">Caerostris bankana</name>
    <dbReference type="NCBI Taxonomy" id="172846"/>
    <lineage>
        <taxon>Eukaryota</taxon>
        <taxon>Metazoa</taxon>
        <taxon>Ecdysozoa</taxon>
        <taxon>Arthropoda</taxon>
        <taxon>Chelicerata</taxon>
        <taxon>Arachnida</taxon>
        <taxon>Araneae</taxon>
        <taxon>Araneomorphae</taxon>
        <taxon>Entelegynae</taxon>
        <taxon>Araneoidea</taxon>
        <taxon>Araneidae</taxon>
        <taxon>Caerostris</taxon>
    </lineage>
</organism>
<sequence length="75" mass="8422">EGEKGEKVNSYQHQLSFSLASCPFLSNYVLELQSPESLETGDPCQKRIRLTFGEPRILITIRDPKPMGTVIKGIE</sequence>
<name>A0AAV4PXZ2_CAEEX</name>
<keyword evidence="2" id="KW-1185">Reference proteome</keyword>
<evidence type="ECO:0000313" key="1">
    <source>
        <dbReference type="EMBL" id="GIY01942.1"/>
    </source>
</evidence>
<comment type="caution">
    <text evidence="1">The sequence shown here is derived from an EMBL/GenBank/DDBJ whole genome shotgun (WGS) entry which is preliminary data.</text>
</comment>
<proteinExistence type="predicted"/>
<gene>
    <name evidence="1" type="ORF">CEXT_429651</name>
</gene>
<dbReference type="AlphaFoldDB" id="A0AAV4PXZ2"/>
<evidence type="ECO:0000313" key="2">
    <source>
        <dbReference type="Proteomes" id="UP001054945"/>
    </source>
</evidence>
<accession>A0AAV4PXZ2</accession>
<feature type="non-terminal residue" evidence="1">
    <location>
        <position position="1"/>
    </location>
</feature>
<dbReference type="Proteomes" id="UP001054945">
    <property type="component" value="Unassembled WGS sequence"/>
</dbReference>
<reference evidence="1 2" key="1">
    <citation type="submission" date="2021-06" db="EMBL/GenBank/DDBJ databases">
        <title>Caerostris extrusa draft genome.</title>
        <authorList>
            <person name="Kono N."/>
            <person name="Arakawa K."/>
        </authorList>
    </citation>
    <scope>NUCLEOTIDE SEQUENCE [LARGE SCALE GENOMIC DNA]</scope>
</reference>